<comment type="caution">
    <text evidence="1">The sequence shown here is derived from an EMBL/GenBank/DDBJ whole genome shotgun (WGS) entry which is preliminary data.</text>
</comment>
<name>A0AAV2PSY1_MEGNR</name>
<reference evidence="1 2" key="1">
    <citation type="submission" date="2024-05" db="EMBL/GenBank/DDBJ databases">
        <authorList>
            <person name="Wallberg A."/>
        </authorList>
    </citation>
    <scope>NUCLEOTIDE SEQUENCE [LARGE SCALE GENOMIC DNA]</scope>
</reference>
<evidence type="ECO:0000313" key="1">
    <source>
        <dbReference type="EMBL" id="CAL4063004.1"/>
    </source>
</evidence>
<sequence length="300" mass="33525">QVKTVEYDRDRNGNPFIDKILQLVTQSKNDIQVTKAAAQRIESISAKKNCKVKQGSLSAFAHMLNYTCPKQITLHISSNPNHFPELLPLVQILACKEIKLWLLLDHLYFKTSQGEDDSILVPLQNNDKCKTVQFLGRLGQAGLEGLPRSLEVCALRIKPAHVPTLNTTLTAMPDLWHLGIALDATNNPPVESIPTLRYGGKELYLDIDCSIGDNEVAYAVALVAILCPRGRNTCEWISFWNTHLTSVGATRLLEELHDRGLNVIEYVGIQSKVQITQDQTTELNTMAKAFDLKKVVIAKW</sequence>
<proteinExistence type="predicted"/>
<feature type="non-terminal residue" evidence="1">
    <location>
        <position position="1"/>
    </location>
</feature>
<accession>A0AAV2PSY1</accession>
<protein>
    <submittedName>
        <fullName evidence="1">Uncharacterized protein</fullName>
    </submittedName>
</protein>
<dbReference type="AlphaFoldDB" id="A0AAV2PSY1"/>
<gene>
    <name evidence="1" type="ORF">MNOR_LOCUS3019</name>
</gene>
<organism evidence="1 2">
    <name type="scientific">Meganyctiphanes norvegica</name>
    <name type="common">Northern krill</name>
    <name type="synonym">Thysanopoda norvegica</name>
    <dbReference type="NCBI Taxonomy" id="48144"/>
    <lineage>
        <taxon>Eukaryota</taxon>
        <taxon>Metazoa</taxon>
        <taxon>Ecdysozoa</taxon>
        <taxon>Arthropoda</taxon>
        <taxon>Crustacea</taxon>
        <taxon>Multicrustacea</taxon>
        <taxon>Malacostraca</taxon>
        <taxon>Eumalacostraca</taxon>
        <taxon>Eucarida</taxon>
        <taxon>Euphausiacea</taxon>
        <taxon>Euphausiidae</taxon>
        <taxon>Meganyctiphanes</taxon>
    </lineage>
</organism>
<dbReference type="EMBL" id="CAXKWB010000986">
    <property type="protein sequence ID" value="CAL4063004.1"/>
    <property type="molecule type" value="Genomic_DNA"/>
</dbReference>
<dbReference type="Proteomes" id="UP001497623">
    <property type="component" value="Unassembled WGS sequence"/>
</dbReference>
<keyword evidence="2" id="KW-1185">Reference proteome</keyword>
<evidence type="ECO:0000313" key="2">
    <source>
        <dbReference type="Proteomes" id="UP001497623"/>
    </source>
</evidence>